<evidence type="ECO:0000313" key="4">
    <source>
        <dbReference type="Proteomes" id="UP000240357"/>
    </source>
</evidence>
<dbReference type="PANTHER" id="PTHR39081:SF1">
    <property type="entry name" value="MUT7-C RNASE DOMAIN-CONTAINING PROTEIN"/>
    <property type="match status" value="1"/>
</dbReference>
<dbReference type="AlphaFoldDB" id="A0A2T2YDW8"/>
<accession>A0A2T2YDW8</accession>
<gene>
    <name evidence="3" type="ORF">AHMF7605_09310</name>
</gene>
<sequence>MDKTAYFHFFGNLNDFLPSSQKAIVVFHSFSGTPAVKDAIEALGVPHPEVDVILVNGKPEDFYYLLQLNDTVSVYPAGLYNVHFAAYSRQATLPVWNKFILDVHLGKLVKSLRLLGFDTLYRTDYDDKTIVQLSVMEERIILTRDVGLLKHKAVLWGYWLRSQHPEKQLAEVLAYFHLLPVIQPFTRCLVCNGTLSLVPKESILEKLLPKTKRYFQEFHQCQSCGRVFWKGSHYERMEAFVEKLKQAN</sequence>
<protein>
    <recommendedName>
        <fullName evidence="5">Twitching motility protein PilT</fullName>
    </recommendedName>
</protein>
<keyword evidence="4" id="KW-1185">Reference proteome</keyword>
<evidence type="ECO:0008006" key="5">
    <source>
        <dbReference type="Google" id="ProtNLM"/>
    </source>
</evidence>
<evidence type="ECO:0000259" key="1">
    <source>
        <dbReference type="Pfam" id="PF01927"/>
    </source>
</evidence>
<dbReference type="Proteomes" id="UP000240357">
    <property type="component" value="Unassembled WGS sequence"/>
</dbReference>
<evidence type="ECO:0000259" key="2">
    <source>
        <dbReference type="Pfam" id="PF14451"/>
    </source>
</evidence>
<name>A0A2T2YDW8_9BACT</name>
<evidence type="ECO:0000313" key="3">
    <source>
        <dbReference type="EMBL" id="PSR53707.1"/>
    </source>
</evidence>
<dbReference type="Pfam" id="PF14451">
    <property type="entry name" value="Ub-Mut7C"/>
    <property type="match status" value="1"/>
</dbReference>
<dbReference type="RefSeq" id="WP_106928602.1">
    <property type="nucleotide sequence ID" value="NZ_PYFT01000001.1"/>
</dbReference>
<dbReference type="Pfam" id="PF01927">
    <property type="entry name" value="Mut7-C"/>
    <property type="match status" value="1"/>
</dbReference>
<dbReference type="EMBL" id="PYFT01000001">
    <property type="protein sequence ID" value="PSR53707.1"/>
    <property type="molecule type" value="Genomic_DNA"/>
</dbReference>
<feature type="domain" description="Mut7-C RNAse" evidence="1">
    <location>
        <begin position="98"/>
        <end position="240"/>
    </location>
</feature>
<organism evidence="3 4">
    <name type="scientific">Adhaeribacter arboris</name>
    <dbReference type="NCBI Taxonomy" id="2072846"/>
    <lineage>
        <taxon>Bacteria</taxon>
        <taxon>Pseudomonadati</taxon>
        <taxon>Bacteroidota</taxon>
        <taxon>Cytophagia</taxon>
        <taxon>Cytophagales</taxon>
        <taxon>Hymenobacteraceae</taxon>
        <taxon>Adhaeribacter</taxon>
    </lineage>
</organism>
<dbReference type="InterPro" id="IPR027798">
    <property type="entry name" value="Ub_Mut7C"/>
</dbReference>
<dbReference type="InterPro" id="IPR002782">
    <property type="entry name" value="Mut7-C_RNAse_dom"/>
</dbReference>
<comment type="caution">
    <text evidence="3">The sequence shown here is derived from an EMBL/GenBank/DDBJ whole genome shotgun (WGS) entry which is preliminary data.</text>
</comment>
<feature type="domain" description="Ubiquitin Mut7-C" evidence="2">
    <location>
        <begin position="3"/>
        <end position="77"/>
    </location>
</feature>
<proteinExistence type="predicted"/>
<dbReference type="OrthoDB" id="9797655at2"/>
<dbReference type="PANTHER" id="PTHR39081">
    <property type="entry name" value="MUT7-C DOMAIN-CONTAINING PROTEIN"/>
    <property type="match status" value="1"/>
</dbReference>
<reference evidence="3 4" key="1">
    <citation type="submission" date="2018-03" db="EMBL/GenBank/DDBJ databases">
        <title>Adhaeribacter sp. HMF7605 Genome sequencing and assembly.</title>
        <authorList>
            <person name="Kang H."/>
            <person name="Kang J."/>
            <person name="Cha I."/>
            <person name="Kim H."/>
            <person name="Joh K."/>
        </authorList>
    </citation>
    <scope>NUCLEOTIDE SEQUENCE [LARGE SCALE GENOMIC DNA]</scope>
    <source>
        <strain evidence="3 4">HMF7605</strain>
    </source>
</reference>